<accession>A0A7W9W539</accession>
<organism evidence="1 2">
    <name type="scientific">Armatimonas rosea</name>
    <dbReference type="NCBI Taxonomy" id="685828"/>
    <lineage>
        <taxon>Bacteria</taxon>
        <taxon>Bacillati</taxon>
        <taxon>Armatimonadota</taxon>
        <taxon>Armatimonadia</taxon>
        <taxon>Armatimonadales</taxon>
        <taxon>Armatimonadaceae</taxon>
        <taxon>Armatimonas</taxon>
    </lineage>
</organism>
<proteinExistence type="predicted"/>
<protein>
    <submittedName>
        <fullName evidence="1">Uncharacterized protein</fullName>
    </submittedName>
</protein>
<keyword evidence="2" id="KW-1185">Reference proteome</keyword>
<gene>
    <name evidence="1" type="ORF">HNQ39_000257</name>
</gene>
<sequence length="69" mass="7828">MKVTTLTVDYQVTRSRDFQSVRLGGSVQLELSESDDKKECLEKARRWLAGQLNAAADEELENVLFGPRK</sequence>
<dbReference type="EMBL" id="JACHGW010000001">
    <property type="protein sequence ID" value="MBB6048495.1"/>
    <property type="molecule type" value="Genomic_DNA"/>
</dbReference>
<evidence type="ECO:0000313" key="2">
    <source>
        <dbReference type="Proteomes" id="UP000520814"/>
    </source>
</evidence>
<name>A0A7W9W539_ARMRO</name>
<evidence type="ECO:0000313" key="1">
    <source>
        <dbReference type="EMBL" id="MBB6048495.1"/>
    </source>
</evidence>
<dbReference type="Proteomes" id="UP000520814">
    <property type="component" value="Unassembled WGS sequence"/>
</dbReference>
<dbReference type="RefSeq" id="WP_184192121.1">
    <property type="nucleotide sequence ID" value="NZ_JACHGW010000001.1"/>
</dbReference>
<reference evidence="1 2" key="1">
    <citation type="submission" date="2020-08" db="EMBL/GenBank/DDBJ databases">
        <title>Genomic Encyclopedia of Type Strains, Phase IV (KMG-IV): sequencing the most valuable type-strain genomes for metagenomic binning, comparative biology and taxonomic classification.</title>
        <authorList>
            <person name="Goeker M."/>
        </authorList>
    </citation>
    <scope>NUCLEOTIDE SEQUENCE [LARGE SCALE GENOMIC DNA]</scope>
    <source>
        <strain evidence="1 2">DSM 23562</strain>
    </source>
</reference>
<dbReference type="AlphaFoldDB" id="A0A7W9W539"/>
<comment type="caution">
    <text evidence="1">The sequence shown here is derived from an EMBL/GenBank/DDBJ whole genome shotgun (WGS) entry which is preliminary data.</text>
</comment>